<dbReference type="GO" id="GO:0004674">
    <property type="term" value="F:protein serine/threonine kinase activity"/>
    <property type="evidence" value="ECO:0007669"/>
    <property type="project" value="TreeGrafter"/>
</dbReference>
<feature type="compositionally biased region" description="Polar residues" evidence="1">
    <location>
        <begin position="509"/>
        <end position="528"/>
    </location>
</feature>
<feature type="domain" description="Protein kinase" evidence="2">
    <location>
        <begin position="125"/>
        <end position="370"/>
    </location>
</feature>
<feature type="compositionally biased region" description="Low complexity" evidence="1">
    <location>
        <begin position="462"/>
        <end position="477"/>
    </location>
</feature>
<sequence>MRCRGRRIPTMTLIHGSLQSSLVVLRPLGDLSMGGDPRYRSHLVTAGQERNAGVSVAAKMTNVGSARTCTASCPSHPHLPSPLKVKASAPSHTPSLDPQGMPPLACPSPDDLFRTVYDLTSTTKIIGTKPFAYGGYSDIWRGYEWGAGATRDVAIKIIRPVTRQKLTSDRIKKRISREIIPWSAVVHQNILPFYGLFWVDGPDDLPAMVYPYCEAGNCSEFLTNNPDVDRMAIANILMKQDGTPLIADFGLSRLVMEFSTGLTTSSSRGSYRWMAPELFGGVDNHVLVLITTASDVWAFGCLCLEIILGVIPWASFRSDAAIMLAVVKNRLSPPLPSSTGNTSLGHIIKHCWMYEPSQRPSMLQLVDALFDVDPERLHISPCVLLPTAMFSDSPPAIRNSDSDFFPPTFDSPPMLSDSHLETRTKTPVAVIPLHPLFSPREPLPSHQRGASVPSTGATPYLDMLSFTPSDSSSSGPASRDEPPLFEIPSTPLFGPGPRRPSRGIRETRQNSQPMWPRTPQSASFSTLPQPLRGGGDDVFRPEAWRTRDTTPASTRPPSQSSLHIWTPPRSDSRHSSHIPSMSPLSQTSSDRSTTTTSLTTPVTPVGPHTQYHRHHHSASYGPPLLSPDHVYQGNYFAAPLLQTHSSWPPNGSVPRDFQDFRLARSTPIRISAPDGTPVILPERKLSSSSPIKTSRPPR</sequence>
<name>A0A8H2ZW33_9AGAM</name>
<dbReference type="Pfam" id="PF07714">
    <property type="entry name" value="PK_Tyr_Ser-Thr"/>
    <property type="match status" value="1"/>
</dbReference>
<gene>
    <name evidence="3" type="ORF">RDB_LOCUS10953</name>
</gene>
<feature type="region of interest" description="Disordered" evidence="1">
    <location>
        <begin position="669"/>
        <end position="698"/>
    </location>
</feature>
<proteinExistence type="predicted"/>
<protein>
    <recommendedName>
        <fullName evidence="2">Protein kinase domain-containing protein</fullName>
    </recommendedName>
</protein>
<dbReference type="EMBL" id="CAJMWS010000056">
    <property type="protein sequence ID" value="CAE6351415.1"/>
    <property type="molecule type" value="Genomic_DNA"/>
</dbReference>
<feature type="region of interest" description="Disordered" evidence="1">
    <location>
        <begin position="437"/>
        <end position="619"/>
    </location>
</feature>
<dbReference type="PANTHER" id="PTHR44329">
    <property type="entry name" value="SERINE/THREONINE-PROTEIN KINASE TNNI3K-RELATED"/>
    <property type="match status" value="1"/>
</dbReference>
<feature type="compositionally biased region" description="Low complexity" evidence="1">
    <location>
        <begin position="585"/>
        <end position="603"/>
    </location>
</feature>
<evidence type="ECO:0000259" key="2">
    <source>
        <dbReference type="PROSITE" id="PS50011"/>
    </source>
</evidence>
<evidence type="ECO:0000256" key="1">
    <source>
        <dbReference type="SAM" id="MobiDB-lite"/>
    </source>
</evidence>
<dbReference type="Proteomes" id="UP000663846">
    <property type="component" value="Unassembled WGS sequence"/>
</dbReference>
<evidence type="ECO:0000313" key="3">
    <source>
        <dbReference type="EMBL" id="CAE6351415.1"/>
    </source>
</evidence>
<dbReference type="OrthoDB" id="3218310at2759"/>
<dbReference type="SUPFAM" id="SSF56112">
    <property type="entry name" value="Protein kinase-like (PK-like)"/>
    <property type="match status" value="1"/>
</dbReference>
<dbReference type="InterPro" id="IPR001245">
    <property type="entry name" value="Ser-Thr/Tyr_kinase_cat_dom"/>
</dbReference>
<feature type="compositionally biased region" description="Basic and acidic residues" evidence="1">
    <location>
        <begin position="534"/>
        <end position="548"/>
    </location>
</feature>
<accession>A0A8H2ZW33</accession>
<dbReference type="PROSITE" id="PS50011">
    <property type="entry name" value="PROTEIN_KINASE_DOM"/>
    <property type="match status" value="1"/>
</dbReference>
<reference evidence="3" key="1">
    <citation type="submission" date="2021-01" db="EMBL/GenBank/DDBJ databases">
        <authorList>
            <person name="Kaushik A."/>
        </authorList>
    </citation>
    <scope>NUCLEOTIDE SEQUENCE</scope>
    <source>
        <strain evidence="3">AG1-1C</strain>
    </source>
</reference>
<dbReference type="InterPro" id="IPR000719">
    <property type="entry name" value="Prot_kinase_dom"/>
</dbReference>
<evidence type="ECO:0000313" key="4">
    <source>
        <dbReference type="Proteomes" id="UP000663846"/>
    </source>
</evidence>
<dbReference type="InterPro" id="IPR011009">
    <property type="entry name" value="Kinase-like_dom_sf"/>
</dbReference>
<feature type="region of interest" description="Disordered" evidence="1">
    <location>
        <begin position="83"/>
        <end position="103"/>
    </location>
</feature>
<dbReference type="GO" id="GO:0005524">
    <property type="term" value="F:ATP binding"/>
    <property type="evidence" value="ECO:0007669"/>
    <property type="project" value="InterPro"/>
</dbReference>
<feature type="compositionally biased region" description="Polar residues" evidence="1">
    <location>
        <begin position="549"/>
        <end position="563"/>
    </location>
</feature>
<dbReference type="Gene3D" id="1.10.510.10">
    <property type="entry name" value="Transferase(Phosphotransferase) domain 1"/>
    <property type="match status" value="2"/>
</dbReference>
<organism evidence="3 4">
    <name type="scientific">Rhizoctonia solani</name>
    <dbReference type="NCBI Taxonomy" id="456999"/>
    <lineage>
        <taxon>Eukaryota</taxon>
        <taxon>Fungi</taxon>
        <taxon>Dikarya</taxon>
        <taxon>Basidiomycota</taxon>
        <taxon>Agaricomycotina</taxon>
        <taxon>Agaricomycetes</taxon>
        <taxon>Cantharellales</taxon>
        <taxon>Ceratobasidiaceae</taxon>
        <taxon>Rhizoctonia</taxon>
    </lineage>
</organism>
<dbReference type="AlphaFoldDB" id="A0A8H2ZW33"/>
<comment type="caution">
    <text evidence="3">The sequence shown here is derived from an EMBL/GenBank/DDBJ whole genome shotgun (WGS) entry which is preliminary data.</text>
</comment>
<dbReference type="InterPro" id="IPR051681">
    <property type="entry name" value="Ser/Thr_Kinases-Pseudokinases"/>
</dbReference>